<keyword evidence="5" id="KW-0949">S-adenosyl-L-methionine</keyword>
<evidence type="ECO:0000256" key="5">
    <source>
        <dbReference type="ARBA" id="ARBA00022691"/>
    </source>
</evidence>
<dbReference type="Proteomes" id="UP000325273">
    <property type="component" value="Unassembled WGS sequence"/>
</dbReference>
<dbReference type="GO" id="GO:0032259">
    <property type="term" value="P:methylation"/>
    <property type="evidence" value="ECO:0007669"/>
    <property type="project" value="UniProtKB-KW"/>
</dbReference>
<dbReference type="PROSITE" id="PS50123">
    <property type="entry name" value="CHER"/>
    <property type="match status" value="1"/>
</dbReference>
<dbReference type="EMBL" id="VTUZ01000006">
    <property type="protein sequence ID" value="KAA1012437.1"/>
    <property type="molecule type" value="Genomic_DNA"/>
</dbReference>
<evidence type="ECO:0000313" key="9">
    <source>
        <dbReference type="Proteomes" id="UP000325273"/>
    </source>
</evidence>
<dbReference type="Gene3D" id="3.40.50.150">
    <property type="entry name" value="Vaccinia Virus protein VP39"/>
    <property type="match status" value="1"/>
</dbReference>
<protein>
    <recommendedName>
        <fullName evidence="2">protein-glutamate O-methyltransferase</fullName>
        <ecNumber evidence="2">2.1.1.80</ecNumber>
    </recommendedName>
</protein>
<dbReference type="Pfam" id="PF03705">
    <property type="entry name" value="CheR_N"/>
    <property type="match status" value="1"/>
</dbReference>
<sequence length="339" mass="37906">MMTTRAQQRPERASPERASPERASPERARPERVDPGRPSDQARDFEFTSADFARIRELIHRSAGISLSDHKRDMAYSRLARRLRARGLDTFRQYLDLLEAENDPAEWEAFTNALTTNLTAFFREAHHFPILADFVPRRAQPVSVWCSAASTGEEPYSIAMTLIEALGDSGARQASVLATDIDTQVLAKAEAGVYQFDQVKHLSPERLKRFFLKGTGAHAGMVKVRPEVRALVRFEQLNLTDRDYQLRSQFDAIFCRNVMIYFDKPTQAQVLARFEPLMKAGGLLFAGHSENFTYVTQAFKLRGQTVYELTRDAAGARTPSRAIGTASAAAHHTASGVAA</sequence>
<reference evidence="8 9" key="1">
    <citation type="submission" date="2019-08" db="EMBL/GenBank/DDBJ databases">
        <title>Paraburkholderia sp. DCY113.</title>
        <authorList>
            <person name="Kang J."/>
        </authorList>
    </citation>
    <scope>NUCLEOTIDE SEQUENCE [LARGE SCALE GENOMIC DNA]</scope>
    <source>
        <strain evidence="8 9">DCY113</strain>
    </source>
</reference>
<dbReference type="SUPFAM" id="SSF47757">
    <property type="entry name" value="Chemotaxis receptor methyltransferase CheR, N-terminal domain"/>
    <property type="match status" value="1"/>
</dbReference>
<dbReference type="GO" id="GO:0008983">
    <property type="term" value="F:protein-glutamate O-methyltransferase activity"/>
    <property type="evidence" value="ECO:0007669"/>
    <property type="project" value="UniProtKB-EC"/>
</dbReference>
<evidence type="ECO:0000256" key="1">
    <source>
        <dbReference type="ARBA" id="ARBA00001541"/>
    </source>
</evidence>
<evidence type="ECO:0000256" key="3">
    <source>
        <dbReference type="ARBA" id="ARBA00022603"/>
    </source>
</evidence>
<dbReference type="InterPro" id="IPR029063">
    <property type="entry name" value="SAM-dependent_MTases_sf"/>
</dbReference>
<comment type="catalytic activity">
    <reaction evidence="1">
        <text>L-glutamyl-[protein] + S-adenosyl-L-methionine = [protein]-L-glutamate 5-O-methyl ester + S-adenosyl-L-homocysteine</text>
        <dbReference type="Rhea" id="RHEA:24452"/>
        <dbReference type="Rhea" id="RHEA-COMP:10208"/>
        <dbReference type="Rhea" id="RHEA-COMP:10311"/>
        <dbReference type="ChEBI" id="CHEBI:29973"/>
        <dbReference type="ChEBI" id="CHEBI:57856"/>
        <dbReference type="ChEBI" id="CHEBI:59789"/>
        <dbReference type="ChEBI" id="CHEBI:82795"/>
        <dbReference type="EC" id="2.1.1.80"/>
    </reaction>
</comment>
<evidence type="ECO:0000256" key="4">
    <source>
        <dbReference type="ARBA" id="ARBA00022679"/>
    </source>
</evidence>
<evidence type="ECO:0000259" key="7">
    <source>
        <dbReference type="PROSITE" id="PS50123"/>
    </source>
</evidence>
<dbReference type="Pfam" id="PF01739">
    <property type="entry name" value="CheR"/>
    <property type="match status" value="1"/>
</dbReference>
<evidence type="ECO:0000313" key="8">
    <source>
        <dbReference type="EMBL" id="KAA1012437.1"/>
    </source>
</evidence>
<evidence type="ECO:0000256" key="6">
    <source>
        <dbReference type="SAM" id="MobiDB-lite"/>
    </source>
</evidence>
<keyword evidence="3" id="KW-0489">Methyltransferase</keyword>
<keyword evidence="4" id="KW-0808">Transferase</keyword>
<dbReference type="SUPFAM" id="SSF53335">
    <property type="entry name" value="S-adenosyl-L-methionine-dependent methyltransferases"/>
    <property type="match status" value="1"/>
</dbReference>
<dbReference type="InterPro" id="IPR022642">
    <property type="entry name" value="CheR_C"/>
</dbReference>
<dbReference type="PANTHER" id="PTHR24422:SF19">
    <property type="entry name" value="CHEMOTAXIS PROTEIN METHYLTRANSFERASE"/>
    <property type="match status" value="1"/>
</dbReference>
<comment type="caution">
    <text evidence="8">The sequence shown here is derived from an EMBL/GenBank/DDBJ whole genome shotgun (WGS) entry which is preliminary data.</text>
</comment>
<name>A0A5B0HB09_9BURK</name>
<dbReference type="SMART" id="SM00138">
    <property type="entry name" value="MeTrc"/>
    <property type="match status" value="1"/>
</dbReference>
<dbReference type="PRINTS" id="PR00996">
    <property type="entry name" value="CHERMTFRASE"/>
</dbReference>
<proteinExistence type="predicted"/>
<dbReference type="InterPro" id="IPR050903">
    <property type="entry name" value="Bact_Chemotaxis_MeTrfase"/>
</dbReference>
<gene>
    <name evidence="8" type="ORF">FVF58_11150</name>
</gene>
<evidence type="ECO:0000256" key="2">
    <source>
        <dbReference type="ARBA" id="ARBA00012534"/>
    </source>
</evidence>
<dbReference type="EC" id="2.1.1.80" evidence="2"/>
<dbReference type="Gene3D" id="1.10.155.10">
    <property type="entry name" value="Chemotaxis receptor methyltransferase CheR, N-terminal domain"/>
    <property type="match status" value="1"/>
</dbReference>
<feature type="compositionally biased region" description="Basic and acidic residues" evidence="6">
    <location>
        <begin position="8"/>
        <end position="44"/>
    </location>
</feature>
<keyword evidence="9" id="KW-1185">Reference proteome</keyword>
<organism evidence="8 9">
    <name type="scientific">Paraburkholderia panacisoli</name>
    <dbReference type="NCBI Taxonomy" id="2603818"/>
    <lineage>
        <taxon>Bacteria</taxon>
        <taxon>Pseudomonadati</taxon>
        <taxon>Pseudomonadota</taxon>
        <taxon>Betaproteobacteria</taxon>
        <taxon>Burkholderiales</taxon>
        <taxon>Burkholderiaceae</taxon>
        <taxon>Paraburkholderia</taxon>
    </lineage>
</organism>
<feature type="domain" description="CheR-type methyltransferase" evidence="7">
    <location>
        <begin position="40"/>
        <end position="312"/>
    </location>
</feature>
<feature type="region of interest" description="Disordered" evidence="6">
    <location>
        <begin position="1"/>
        <end position="44"/>
    </location>
</feature>
<dbReference type="PANTHER" id="PTHR24422">
    <property type="entry name" value="CHEMOTAXIS PROTEIN METHYLTRANSFERASE"/>
    <property type="match status" value="1"/>
</dbReference>
<dbReference type="InterPro" id="IPR036804">
    <property type="entry name" value="CheR_N_sf"/>
</dbReference>
<accession>A0A5B0HB09</accession>
<dbReference type="InterPro" id="IPR022641">
    <property type="entry name" value="CheR_N"/>
</dbReference>
<dbReference type="AlphaFoldDB" id="A0A5B0HB09"/>
<dbReference type="RefSeq" id="WP_149669962.1">
    <property type="nucleotide sequence ID" value="NZ_VTUZ01000006.1"/>
</dbReference>
<dbReference type="InterPro" id="IPR000780">
    <property type="entry name" value="CheR_MeTrfase"/>
</dbReference>